<gene>
    <name evidence="1" type="ORF">CEP52_008078</name>
</gene>
<accession>A0A428TJT4</accession>
<dbReference type="EMBL" id="NKCK01000077">
    <property type="protein sequence ID" value="RSM02261.1"/>
    <property type="molecule type" value="Genomic_DNA"/>
</dbReference>
<dbReference type="AlphaFoldDB" id="A0A428TJT4"/>
<protein>
    <submittedName>
        <fullName evidence="1">Uncharacterized protein</fullName>
    </submittedName>
</protein>
<evidence type="ECO:0000313" key="2">
    <source>
        <dbReference type="Proteomes" id="UP000287144"/>
    </source>
</evidence>
<reference evidence="1 2" key="1">
    <citation type="submission" date="2017-06" db="EMBL/GenBank/DDBJ databases">
        <title>Comparative genomic analysis of Ambrosia Fusariam Clade fungi.</title>
        <authorList>
            <person name="Stajich J.E."/>
            <person name="Carrillo J."/>
            <person name="Kijimoto T."/>
            <person name="Eskalen A."/>
            <person name="O'Donnell K."/>
            <person name="Kasson M."/>
        </authorList>
    </citation>
    <scope>NUCLEOTIDE SEQUENCE [LARGE SCALE GENOMIC DNA]</scope>
    <source>
        <strain evidence="1 2">NRRL62579</strain>
    </source>
</reference>
<sequence length="374" mass="41532">MSIDGGVFPPDRIKAKTLSEAQGDEAGFAIVDYTAVSHPGFTTEPFRGTIATTRAHGFTILLLNCGLPLTTLLKTPPGLSDAQHERDKIAALQSSIRRISFENDDFSGPARDVWGSRLLSFMSDSLQCSSPGTEPAVDHLAKFCQSLPGMLPRKVASLGTACHGLRNIYWWAKFNFPEWVLTYDDTHQLALTMMTLVHDGALLDDHSVDGEKLLVAMQLTHKMTTGFLQQAIDFGADVWDYRLHSLTAVVLLVTTGAKAADMLRVNEWKDITDNKCLLWEHITTFEDCTTGFLRAEIHFEFCQNFSQLPSVRCITHLYELRDPSYGHAGRVGICNNPSHVTQLEFTVADGVGGDWETIQRSRETLTNHSDKTQT</sequence>
<organism evidence="1 2">
    <name type="scientific">Fusarium oligoseptatum</name>
    <dbReference type="NCBI Taxonomy" id="2604345"/>
    <lineage>
        <taxon>Eukaryota</taxon>
        <taxon>Fungi</taxon>
        <taxon>Dikarya</taxon>
        <taxon>Ascomycota</taxon>
        <taxon>Pezizomycotina</taxon>
        <taxon>Sordariomycetes</taxon>
        <taxon>Hypocreomycetidae</taxon>
        <taxon>Hypocreales</taxon>
        <taxon>Nectriaceae</taxon>
        <taxon>Fusarium</taxon>
        <taxon>Fusarium solani species complex</taxon>
    </lineage>
</organism>
<comment type="caution">
    <text evidence="1">The sequence shown here is derived from an EMBL/GenBank/DDBJ whole genome shotgun (WGS) entry which is preliminary data.</text>
</comment>
<dbReference type="Proteomes" id="UP000287144">
    <property type="component" value="Unassembled WGS sequence"/>
</dbReference>
<name>A0A428TJT4_9HYPO</name>
<proteinExistence type="predicted"/>
<evidence type="ECO:0000313" key="1">
    <source>
        <dbReference type="EMBL" id="RSM02261.1"/>
    </source>
</evidence>
<keyword evidence="2" id="KW-1185">Reference proteome</keyword>